<evidence type="ECO:0000313" key="2">
    <source>
        <dbReference type="EMBL" id="QQP41209.1"/>
    </source>
</evidence>
<keyword evidence="3" id="KW-1185">Reference proteome</keyword>
<name>A0A7T8H0H3_CALRO</name>
<reference evidence="3" key="1">
    <citation type="submission" date="2021-01" db="EMBL/GenBank/DDBJ databases">
        <title>Caligus Genome Assembly.</title>
        <authorList>
            <person name="Gallardo-Escarate C."/>
        </authorList>
    </citation>
    <scope>NUCLEOTIDE SEQUENCE [LARGE SCALE GENOMIC DNA]</scope>
</reference>
<feature type="non-terminal residue" evidence="2">
    <location>
        <position position="73"/>
    </location>
</feature>
<sequence length="73" mass="8052">MHTGRLSILPYICQPVRLKTGQVGREENLGHDEVERTELSNEDIEVVHSEDLDEAGESEPLSGSVEVHTNPDG</sequence>
<dbReference type="Proteomes" id="UP000595437">
    <property type="component" value="Chromosome 10"/>
</dbReference>
<dbReference type="EMBL" id="CP045899">
    <property type="protein sequence ID" value="QQP41209.1"/>
    <property type="molecule type" value="Genomic_DNA"/>
</dbReference>
<protein>
    <submittedName>
        <fullName evidence="2">Uncharacterized protein</fullName>
    </submittedName>
</protein>
<dbReference type="AlphaFoldDB" id="A0A7T8H0H3"/>
<organism evidence="2 3">
    <name type="scientific">Caligus rogercresseyi</name>
    <name type="common">Sea louse</name>
    <dbReference type="NCBI Taxonomy" id="217165"/>
    <lineage>
        <taxon>Eukaryota</taxon>
        <taxon>Metazoa</taxon>
        <taxon>Ecdysozoa</taxon>
        <taxon>Arthropoda</taxon>
        <taxon>Crustacea</taxon>
        <taxon>Multicrustacea</taxon>
        <taxon>Hexanauplia</taxon>
        <taxon>Copepoda</taxon>
        <taxon>Siphonostomatoida</taxon>
        <taxon>Caligidae</taxon>
        <taxon>Caligus</taxon>
    </lineage>
</organism>
<evidence type="ECO:0000313" key="3">
    <source>
        <dbReference type="Proteomes" id="UP000595437"/>
    </source>
</evidence>
<gene>
    <name evidence="2" type="ORF">FKW44_015501</name>
</gene>
<accession>A0A7T8H0H3</accession>
<proteinExistence type="predicted"/>
<feature type="region of interest" description="Disordered" evidence="1">
    <location>
        <begin position="50"/>
        <end position="73"/>
    </location>
</feature>
<evidence type="ECO:0000256" key="1">
    <source>
        <dbReference type="SAM" id="MobiDB-lite"/>
    </source>
</evidence>